<name>A0ABX9P1T9_9GAMM</name>
<dbReference type="Pfam" id="PF12883">
    <property type="entry name" value="DUF3828"/>
    <property type="match status" value="1"/>
</dbReference>
<gene>
    <name evidence="3" type="ORF">D5396_04675</name>
</gene>
<dbReference type="Gene3D" id="3.10.450.50">
    <property type="match status" value="1"/>
</dbReference>
<dbReference type="Proteomes" id="UP000284119">
    <property type="component" value="Unassembled WGS sequence"/>
</dbReference>
<dbReference type="InterPro" id="IPR024289">
    <property type="entry name" value="DUF3828"/>
</dbReference>
<feature type="chain" id="PRO_5046445463" evidence="1">
    <location>
        <begin position="22"/>
        <end position="131"/>
    </location>
</feature>
<accession>A0ABX9P1T9</accession>
<dbReference type="RefSeq" id="WP_112165760.1">
    <property type="nucleotide sequence ID" value="NZ_JYDE01000012.1"/>
</dbReference>
<protein>
    <submittedName>
        <fullName evidence="3">DUF3828 domain-containing protein</fullName>
    </submittedName>
</protein>
<proteinExistence type="predicted"/>
<comment type="caution">
    <text evidence="3">The sequence shown here is derived from an EMBL/GenBank/DDBJ whole genome shotgun (WGS) entry which is preliminary data.</text>
</comment>
<reference evidence="3 4" key="1">
    <citation type="submission" date="2018-09" db="EMBL/GenBank/DDBJ databases">
        <authorList>
            <person name="Le Fleche-Mateos A."/>
        </authorList>
    </citation>
    <scope>NUCLEOTIDE SEQUENCE [LARGE SCALE GENOMIC DNA]</scope>
    <source>
        <strain evidence="3 4">DSM 30078</strain>
    </source>
</reference>
<evidence type="ECO:0000259" key="2">
    <source>
        <dbReference type="Pfam" id="PF12883"/>
    </source>
</evidence>
<sequence length="131" mass="14683">MRVFILLAMFLVTACSSVPDANQQAINQVKSFYSFYLRAFVSNSPPPLQSPEMRRYVAADTLAQLERINQLPEPDYFNADYFTYSQDYDPAWIPALKVGLQLVIKCHFSPHGGQNIRQAPSCEGNSVTGST</sequence>
<keyword evidence="4" id="KW-1185">Reference proteome</keyword>
<feature type="domain" description="DUF3828" evidence="2">
    <location>
        <begin position="27"/>
        <end position="99"/>
    </location>
</feature>
<dbReference type="PROSITE" id="PS51257">
    <property type="entry name" value="PROKAR_LIPOPROTEIN"/>
    <property type="match status" value="1"/>
</dbReference>
<keyword evidence="1" id="KW-0732">Signal</keyword>
<evidence type="ECO:0000313" key="4">
    <source>
        <dbReference type="Proteomes" id="UP000284119"/>
    </source>
</evidence>
<dbReference type="EMBL" id="RAHG01000002">
    <property type="protein sequence ID" value="RJT14772.1"/>
    <property type="molecule type" value="Genomic_DNA"/>
</dbReference>
<evidence type="ECO:0000256" key="1">
    <source>
        <dbReference type="SAM" id="SignalP"/>
    </source>
</evidence>
<feature type="signal peptide" evidence="1">
    <location>
        <begin position="1"/>
        <end position="21"/>
    </location>
</feature>
<organism evidence="3 4">
    <name type="scientific">Rahnella inusitata</name>
    <dbReference type="NCBI Taxonomy" id="58169"/>
    <lineage>
        <taxon>Bacteria</taxon>
        <taxon>Pseudomonadati</taxon>
        <taxon>Pseudomonadota</taxon>
        <taxon>Gammaproteobacteria</taxon>
        <taxon>Enterobacterales</taxon>
        <taxon>Yersiniaceae</taxon>
        <taxon>Rahnella</taxon>
    </lineage>
</organism>
<evidence type="ECO:0000313" key="3">
    <source>
        <dbReference type="EMBL" id="RJT14772.1"/>
    </source>
</evidence>